<gene>
    <name evidence="5" type="ORF">D1825_08560</name>
</gene>
<keyword evidence="6" id="KW-1185">Reference proteome</keyword>
<dbReference type="Pfam" id="PF00501">
    <property type="entry name" value="AMP-binding"/>
    <property type="match status" value="1"/>
</dbReference>
<dbReference type="InterPro" id="IPR000073">
    <property type="entry name" value="AB_hydrolase_1"/>
</dbReference>
<comment type="similarity">
    <text evidence="1">Belongs to the ATP-dependent AMP-binding enzyme family.</text>
</comment>
<dbReference type="InterPro" id="IPR029058">
    <property type="entry name" value="AB_hydrolase_fold"/>
</dbReference>
<protein>
    <submittedName>
        <fullName evidence="5">Alpha/beta fold hydrolase</fullName>
    </submittedName>
</protein>
<reference evidence="5 6" key="1">
    <citation type="submission" date="2018-08" db="EMBL/GenBank/DDBJ databases">
        <title>Cellulomonas rhizosphaerae sp. nov., a novel actinomycete isolated from soil.</title>
        <authorList>
            <person name="Tian Y."/>
        </authorList>
    </citation>
    <scope>NUCLEOTIDE SEQUENCE [LARGE SCALE GENOMIC DNA]</scope>
    <source>
        <strain evidence="5 6">NEAU-TCZ24</strain>
    </source>
</reference>
<dbReference type="Gene3D" id="3.40.50.12780">
    <property type="entry name" value="N-terminal domain of ligase-like"/>
    <property type="match status" value="1"/>
</dbReference>
<dbReference type="AlphaFoldDB" id="A0A413RLZ3"/>
<dbReference type="Proteomes" id="UP000283374">
    <property type="component" value="Unassembled WGS sequence"/>
</dbReference>
<dbReference type="PROSITE" id="PS00455">
    <property type="entry name" value="AMP_BINDING"/>
    <property type="match status" value="1"/>
</dbReference>
<name>A0A413RLZ3_9CELL</name>
<keyword evidence="5" id="KW-0378">Hydrolase</keyword>
<evidence type="ECO:0000256" key="1">
    <source>
        <dbReference type="ARBA" id="ARBA00006432"/>
    </source>
</evidence>
<dbReference type="EMBL" id="QWKP01000184">
    <property type="protein sequence ID" value="RHA41592.1"/>
    <property type="molecule type" value="Genomic_DNA"/>
</dbReference>
<feature type="domain" description="AMP-dependent synthetase/ligase" evidence="3">
    <location>
        <begin position="347"/>
        <end position="720"/>
    </location>
</feature>
<feature type="domain" description="AB hydrolase-1" evidence="4">
    <location>
        <begin position="66"/>
        <end position="308"/>
    </location>
</feature>
<sequence>MHGRGFGPEHRDDGDRLVIAPTTVATLAPSGLPGLDPAWSRVVRTPSGAWHVLDNAAQLTAEPVGTLLCVHGNPTWSYLWRTFVAAATAADRPWRVIAVDQLDMGFSQRTGDTHLLADRVRELGELTDTLGLTEPVVTAGHDWGGSISLGWAVDHPELLAGVVLLNTAVFQPLAERAPAALRPVMVPGVRQAATVTTTGFIDTTLALAHPRLDGAVRNAFRAPYRTAARRAAVGDFVADIPAVAEHVSRPELERIAAGVSELDVPALLAWGARDPVFSDRFLRDLLDRLPHADVHRYPTAGHLVAEDEDVATGVLRWLDTRVAAPAAPVTTPERPPVRLLGATLTERAADNGPALVELHGDTSRTVSWRALARRTEEIARGLAVIGVRPGDRVAVLVPPGADLTAVLYACLRLGAVVVVADAGLGVGALSRAVKASEPVAVIGIERALLAAKAFRWAPTLVAAGPINRRVRSALGVEATLVELSDLGAVSDAELAWPDADDEAAVLFTSGSTGPAKGVVYTHRGLAGMRDAVASTYGISAECSFVAAFAPFALLGPALGATSVSPDMDVTAPRTLTAAALAAAVRAVDGAVVFASPAALAGILATQDDASDDDRAALAGVETLLSAGAPVPADLLLAVRGLLPGAHLHTPYGMTEMLPVTDVELDEILAAGDGPGVCVGRPVQGARVTISALADEGTAVGLPSDEPDVLGEILVTGPHLKDRYDRLWFTQDASARDAGWHRTGDVGRLDADGRLWVEGRLAHVVATDHGVVTPVAPERRVDALDGVARAAVVGVGPRGTQQIVVVVEPDEPAGAGLAEPDLAARVRDALVGLPVPVAAVLVVPGLPTDLRHNSKIDRTRLAGWASAVLAGRRARL</sequence>
<dbReference type="OrthoDB" id="812569at2"/>
<dbReference type="PANTHER" id="PTHR43201:SF5">
    <property type="entry name" value="MEDIUM-CHAIN ACYL-COA LIGASE ACSF2, MITOCHONDRIAL"/>
    <property type="match status" value="1"/>
</dbReference>
<dbReference type="SUPFAM" id="SSF53474">
    <property type="entry name" value="alpha/beta-Hydrolases"/>
    <property type="match status" value="1"/>
</dbReference>
<dbReference type="SUPFAM" id="SSF56801">
    <property type="entry name" value="Acetyl-CoA synthetase-like"/>
    <property type="match status" value="1"/>
</dbReference>
<dbReference type="InterPro" id="IPR020845">
    <property type="entry name" value="AMP-binding_CS"/>
</dbReference>
<evidence type="ECO:0000256" key="2">
    <source>
        <dbReference type="ARBA" id="ARBA00022598"/>
    </source>
</evidence>
<organism evidence="5 6">
    <name type="scientific">Cellulomonas rhizosphaerae</name>
    <dbReference type="NCBI Taxonomy" id="2293719"/>
    <lineage>
        <taxon>Bacteria</taxon>
        <taxon>Bacillati</taxon>
        <taxon>Actinomycetota</taxon>
        <taxon>Actinomycetes</taxon>
        <taxon>Micrococcales</taxon>
        <taxon>Cellulomonadaceae</taxon>
        <taxon>Cellulomonas</taxon>
    </lineage>
</organism>
<keyword evidence="2" id="KW-0436">Ligase</keyword>
<dbReference type="GO" id="GO:0031956">
    <property type="term" value="F:medium-chain fatty acid-CoA ligase activity"/>
    <property type="evidence" value="ECO:0007669"/>
    <property type="project" value="TreeGrafter"/>
</dbReference>
<dbReference type="GO" id="GO:0006631">
    <property type="term" value="P:fatty acid metabolic process"/>
    <property type="evidence" value="ECO:0007669"/>
    <property type="project" value="TreeGrafter"/>
</dbReference>
<accession>A0A413RLZ3</accession>
<dbReference type="Gene3D" id="3.30.300.30">
    <property type="match status" value="1"/>
</dbReference>
<comment type="caution">
    <text evidence="5">The sequence shown here is derived from an EMBL/GenBank/DDBJ whole genome shotgun (WGS) entry which is preliminary data.</text>
</comment>
<proteinExistence type="inferred from homology"/>
<dbReference type="Gene3D" id="3.40.50.1820">
    <property type="entry name" value="alpha/beta hydrolase"/>
    <property type="match status" value="1"/>
</dbReference>
<evidence type="ECO:0000259" key="4">
    <source>
        <dbReference type="Pfam" id="PF00561"/>
    </source>
</evidence>
<evidence type="ECO:0000313" key="6">
    <source>
        <dbReference type="Proteomes" id="UP000283374"/>
    </source>
</evidence>
<dbReference type="GO" id="GO:0016787">
    <property type="term" value="F:hydrolase activity"/>
    <property type="evidence" value="ECO:0007669"/>
    <property type="project" value="UniProtKB-KW"/>
</dbReference>
<dbReference type="Pfam" id="PF00561">
    <property type="entry name" value="Abhydrolase_1"/>
    <property type="match status" value="1"/>
</dbReference>
<dbReference type="InterPro" id="IPR000873">
    <property type="entry name" value="AMP-dep_synth/lig_dom"/>
</dbReference>
<evidence type="ECO:0000313" key="5">
    <source>
        <dbReference type="EMBL" id="RHA41592.1"/>
    </source>
</evidence>
<evidence type="ECO:0000259" key="3">
    <source>
        <dbReference type="Pfam" id="PF00501"/>
    </source>
</evidence>
<dbReference type="InterPro" id="IPR042099">
    <property type="entry name" value="ANL_N_sf"/>
</dbReference>
<dbReference type="PANTHER" id="PTHR43201">
    <property type="entry name" value="ACYL-COA SYNTHETASE"/>
    <property type="match status" value="1"/>
</dbReference>
<dbReference type="InterPro" id="IPR045851">
    <property type="entry name" value="AMP-bd_C_sf"/>
</dbReference>